<dbReference type="OrthoDB" id="5261207at2759"/>
<dbReference type="Proteomes" id="UP000076744">
    <property type="component" value="Unassembled WGS sequence"/>
</dbReference>
<dbReference type="EMBL" id="AZHB01000054">
    <property type="protein sequence ID" value="OAA46411.1"/>
    <property type="molecule type" value="Genomic_DNA"/>
</dbReference>
<name>A0A167GBM4_CORFA</name>
<keyword evidence="2" id="KW-1185">Reference proteome</keyword>
<evidence type="ECO:0000313" key="1">
    <source>
        <dbReference type="EMBL" id="OAA46411.1"/>
    </source>
</evidence>
<sequence>MLYRSDNRRGVDPVNGFDKLNPTTQSYVEEVFCTILQIKPGNEPGDSYMQLAWALHCLGVGLFEYNPKARTTPEMLIAQRVHEQTKKAKVFISYDDSDFNLSHLTEVASRRVWGMDDLKTIAAEWMSGKDEEKLLKPGRQLLAICKAEYEDLKERKADASTRQLGKMEEPDERMAPTYRTFSENYRVQCFKPKARKSANEECQLAAKTCLSKSTHVNKVDGRVGRCRTSSKHPSCEICSDNSPGVEGQRCRGSKEHFYCLECLQNLAQSTFDSGETTIRCQISWEECSAPFLASQFQFLESQFEDPRMRLLFEQISRDESRRAVELVTEDDARCPLCDWPEQYPDFEEEPIFFCRNPDCGSATCRRCSRQAQPGHECKETTVMSLSESKEKVFDLFCEGLSMAVIRKCNYICHQSLGGATDDNAYGHFTTSGEEGKCPLYRNTTLLHLENRHTSLEKIAVTISTDFPDLAPLVQECLDKHRKELQTEFDSLSKMKNKGVSFPAMF</sequence>
<dbReference type="InterPro" id="IPR047545">
    <property type="entry name" value="BRcat_RBR_RNF216"/>
</dbReference>
<comment type="caution">
    <text evidence="1">The sequence shown here is derived from an EMBL/GenBank/DDBJ whole genome shotgun (WGS) entry which is preliminary data.</text>
</comment>
<gene>
    <name evidence="1" type="ORF">ISF_09544</name>
</gene>
<protein>
    <recommendedName>
        <fullName evidence="3">IBR domain-containing protein</fullName>
    </recommendedName>
</protein>
<evidence type="ECO:0008006" key="3">
    <source>
        <dbReference type="Google" id="ProtNLM"/>
    </source>
</evidence>
<dbReference type="GeneID" id="30025836"/>
<dbReference type="RefSeq" id="XP_018699655.1">
    <property type="nucleotide sequence ID" value="XM_018853145.1"/>
</dbReference>
<proteinExistence type="predicted"/>
<reference evidence="1 2" key="1">
    <citation type="journal article" date="2016" name="Genome Biol. Evol.">
        <title>Divergent and convergent evolution of fungal pathogenicity.</title>
        <authorList>
            <person name="Shang Y."/>
            <person name="Xiao G."/>
            <person name="Zheng P."/>
            <person name="Cen K."/>
            <person name="Zhan S."/>
            <person name="Wang C."/>
        </authorList>
    </citation>
    <scope>NUCLEOTIDE SEQUENCE [LARGE SCALE GENOMIC DNA]</scope>
    <source>
        <strain evidence="1 2">ARSEF 2679</strain>
    </source>
</reference>
<accession>A0A167GBM4</accession>
<organism evidence="1 2">
    <name type="scientific">Cordyceps fumosorosea (strain ARSEF 2679)</name>
    <name type="common">Isaria fumosorosea</name>
    <dbReference type="NCBI Taxonomy" id="1081104"/>
    <lineage>
        <taxon>Eukaryota</taxon>
        <taxon>Fungi</taxon>
        <taxon>Dikarya</taxon>
        <taxon>Ascomycota</taxon>
        <taxon>Pezizomycotina</taxon>
        <taxon>Sordariomycetes</taxon>
        <taxon>Hypocreomycetidae</taxon>
        <taxon>Hypocreales</taxon>
        <taxon>Cordycipitaceae</taxon>
        <taxon>Cordyceps</taxon>
    </lineage>
</organism>
<evidence type="ECO:0000313" key="2">
    <source>
        <dbReference type="Proteomes" id="UP000076744"/>
    </source>
</evidence>
<dbReference type="CDD" id="cd20339">
    <property type="entry name" value="BRcat_RBR_RNF216"/>
    <property type="match status" value="1"/>
</dbReference>
<dbReference type="AlphaFoldDB" id="A0A167GBM4"/>